<organism evidence="1 2">
    <name type="scientific">Natronocella acetinitrilica</name>
    <dbReference type="NCBI Taxonomy" id="414046"/>
    <lineage>
        <taxon>Bacteria</taxon>
        <taxon>Pseudomonadati</taxon>
        <taxon>Pseudomonadota</taxon>
        <taxon>Gammaproteobacteria</taxon>
        <taxon>Chromatiales</taxon>
        <taxon>Ectothiorhodospiraceae</taxon>
        <taxon>Natronocella</taxon>
    </lineage>
</organism>
<dbReference type="Proteomes" id="UP001205843">
    <property type="component" value="Unassembled WGS sequence"/>
</dbReference>
<gene>
    <name evidence="1" type="ORF">J2T57_001726</name>
</gene>
<evidence type="ECO:0000313" key="1">
    <source>
        <dbReference type="EMBL" id="MCP1674624.1"/>
    </source>
</evidence>
<evidence type="ECO:0000313" key="2">
    <source>
        <dbReference type="Proteomes" id="UP001205843"/>
    </source>
</evidence>
<name>A0AAE3G3W7_9GAMM</name>
<dbReference type="RefSeq" id="WP_253476764.1">
    <property type="nucleotide sequence ID" value="NZ_JALJXV010000003.1"/>
</dbReference>
<keyword evidence="2" id="KW-1185">Reference proteome</keyword>
<protein>
    <submittedName>
        <fullName evidence="1">Uncharacterized protein</fullName>
    </submittedName>
</protein>
<comment type="caution">
    <text evidence="1">The sequence shown here is derived from an EMBL/GenBank/DDBJ whole genome shotgun (WGS) entry which is preliminary data.</text>
</comment>
<reference evidence="1" key="1">
    <citation type="submission" date="2022-03" db="EMBL/GenBank/DDBJ databases">
        <title>Genomic Encyclopedia of Type Strains, Phase III (KMG-III): the genomes of soil and plant-associated and newly described type strains.</title>
        <authorList>
            <person name="Whitman W."/>
        </authorList>
    </citation>
    <scope>NUCLEOTIDE SEQUENCE</scope>
    <source>
        <strain evidence="1">ANL 6-2</strain>
    </source>
</reference>
<accession>A0AAE3G3W7</accession>
<proteinExistence type="predicted"/>
<dbReference type="AlphaFoldDB" id="A0AAE3G3W7"/>
<dbReference type="EMBL" id="JALJXV010000003">
    <property type="protein sequence ID" value="MCP1674624.1"/>
    <property type="molecule type" value="Genomic_DNA"/>
</dbReference>
<sequence>MSAALGTPFQAACALHGALLSRRLTAPGSAPRRAVRGGHVLGFLDTRGPCGLVRVGATGAMTLEVLGADGHHLPPRRYVGDCALDRLMEALMVPGEARPEERLPPASDTLSIHRADFARGARLGLYVPGAAAVLAGSRRCEPLVHLALLADLHRGGGVREAGSLLCGAAASAGLRRAPAAAAITCPRCLAAAGLGALAQ</sequence>